<comment type="caution">
    <text evidence="1">The sequence shown here is derived from an EMBL/GenBank/DDBJ whole genome shotgun (WGS) entry which is preliminary data.</text>
</comment>
<evidence type="ECO:0000313" key="2">
    <source>
        <dbReference type="Proteomes" id="UP000279911"/>
    </source>
</evidence>
<dbReference type="AlphaFoldDB" id="A0A3R9EB06"/>
<dbReference type="EMBL" id="RSFW01000010">
    <property type="protein sequence ID" value="RSD27817.1"/>
    <property type="molecule type" value="Genomic_DNA"/>
</dbReference>
<evidence type="ECO:0000313" key="1">
    <source>
        <dbReference type="EMBL" id="RSD27817.1"/>
    </source>
</evidence>
<gene>
    <name evidence="1" type="ORF">EJA10_08570</name>
</gene>
<name>A0A3R9EB06_9BACI</name>
<dbReference type="Proteomes" id="UP000279911">
    <property type="component" value="Unassembled WGS sequence"/>
</dbReference>
<protein>
    <submittedName>
        <fullName evidence="1">Uncharacterized protein</fullName>
    </submittedName>
</protein>
<dbReference type="OrthoDB" id="2970447at2"/>
<organism evidence="1 2">
    <name type="scientific">Mesobacillus subterraneus</name>
    <dbReference type="NCBI Taxonomy" id="285983"/>
    <lineage>
        <taxon>Bacteria</taxon>
        <taxon>Bacillati</taxon>
        <taxon>Bacillota</taxon>
        <taxon>Bacilli</taxon>
        <taxon>Bacillales</taxon>
        <taxon>Bacillaceae</taxon>
        <taxon>Mesobacillus</taxon>
    </lineage>
</organism>
<sequence>MKKFVFIPIIILLAITLIGFNVFNSKPEVPIELVAFESLTNKEKDLIPVSPKDSLVQKVTVNTEIKSKIDKNYEKKEVYVVTFRHSEADSSGNLEVYIALDKKTVVGKKHQ</sequence>
<dbReference type="RefSeq" id="WP_125479595.1">
    <property type="nucleotide sequence ID" value="NZ_RSFW01000010.1"/>
</dbReference>
<proteinExistence type="predicted"/>
<accession>A0A3R9EB06</accession>
<reference evidence="2" key="1">
    <citation type="submission" date="2018-12" db="EMBL/GenBank/DDBJ databases">
        <title>Bacillus chawlae sp. nov., Bacillus glennii sp. nov., and Bacillus saganii sp. nov. Isolated from the Vehicle Assembly Building at Kennedy Space Center where the Viking Spacecraft were Assembled.</title>
        <authorList>
            <person name="Seuylemezian A."/>
            <person name="Vaishampayan P."/>
        </authorList>
    </citation>
    <scope>NUCLEOTIDE SEQUENCE [LARGE SCALE GENOMIC DNA]</scope>
    <source>
        <strain evidence="2">DSM 13966</strain>
    </source>
</reference>